<proteinExistence type="predicted"/>
<dbReference type="STRING" id="1499687.BN1080_01364"/>
<dbReference type="PROSITE" id="PS51746">
    <property type="entry name" value="PPM_2"/>
    <property type="match status" value="1"/>
</dbReference>
<dbReference type="PANTHER" id="PTHR13832">
    <property type="entry name" value="PROTEIN PHOSPHATASE 2C"/>
    <property type="match status" value="1"/>
</dbReference>
<name>A0A098EKQ2_9BACL</name>
<dbReference type="SUPFAM" id="SSF81606">
    <property type="entry name" value="PP2C-like"/>
    <property type="match status" value="1"/>
</dbReference>
<evidence type="ECO:0000313" key="3">
    <source>
        <dbReference type="Proteomes" id="UP000043699"/>
    </source>
</evidence>
<organism evidence="2 3">
    <name type="scientific">Planococcus massiliensis</name>
    <dbReference type="NCBI Taxonomy" id="1499687"/>
    <lineage>
        <taxon>Bacteria</taxon>
        <taxon>Bacillati</taxon>
        <taxon>Bacillota</taxon>
        <taxon>Bacilli</taxon>
        <taxon>Bacillales</taxon>
        <taxon>Caryophanaceae</taxon>
        <taxon>Planococcus</taxon>
    </lineage>
</organism>
<dbReference type="SMART" id="SM00332">
    <property type="entry name" value="PP2Cc"/>
    <property type="match status" value="1"/>
</dbReference>
<accession>A0A098EKQ2</accession>
<dbReference type="GO" id="GO:0004722">
    <property type="term" value="F:protein serine/threonine phosphatase activity"/>
    <property type="evidence" value="ECO:0007669"/>
    <property type="project" value="InterPro"/>
</dbReference>
<dbReference type="InterPro" id="IPR015655">
    <property type="entry name" value="PP2C"/>
</dbReference>
<gene>
    <name evidence="2" type="primary">stp</name>
    <name evidence="2" type="ORF">BN1080_01364</name>
</gene>
<dbReference type="Pfam" id="PF13672">
    <property type="entry name" value="PP2C_2"/>
    <property type="match status" value="1"/>
</dbReference>
<dbReference type="NCBIfam" id="NF033484">
    <property type="entry name" value="Stp1_PP2C_phos"/>
    <property type="match status" value="1"/>
</dbReference>
<feature type="domain" description="PPM-type phosphatase" evidence="1">
    <location>
        <begin position="8"/>
        <end position="249"/>
    </location>
</feature>
<dbReference type="AlphaFoldDB" id="A0A098EKQ2"/>
<reference evidence="2 3" key="1">
    <citation type="submission" date="2014-09" db="EMBL/GenBank/DDBJ databases">
        <authorList>
            <person name="Urmite Genomes Urmite Genomes"/>
        </authorList>
    </citation>
    <scope>NUCLEOTIDE SEQUENCE [LARGE SCALE GENOMIC DNA]</scope>
    <source>
        <strain evidence="2 3">ES2</strain>
    </source>
</reference>
<sequence length="254" mass="28115">MGCRDLYQYVMESDTGKKRKVNEDRVAVLKRPEGLMLAIVADGMGGHNAGDIASELTVSTLSRLFNEEQPDAFVSIEKRKSWLSLNVQSVNRLVYEYAETHPDCKGMGTTLIAAILDKEECVMCHIGDSRAYVIDGSVEQVTRDHSYVNVLIDNGEISEAEAEDHPKKNWIVKALGTEPDIDGEILHFTLENYSYLLICSDGLSNKISKDEIASIVRSSKPLSQKGQEMVKLANDLGGEDNISFVLLSSKVEEV</sequence>
<dbReference type="InterPro" id="IPR001932">
    <property type="entry name" value="PPM-type_phosphatase-like_dom"/>
</dbReference>
<keyword evidence="3" id="KW-1185">Reference proteome</keyword>
<dbReference type="InterPro" id="IPR036457">
    <property type="entry name" value="PPM-type-like_dom_sf"/>
</dbReference>
<dbReference type="Proteomes" id="UP000043699">
    <property type="component" value="Unassembled WGS sequence"/>
</dbReference>
<dbReference type="Gene3D" id="3.60.40.10">
    <property type="entry name" value="PPM-type phosphatase domain"/>
    <property type="match status" value="1"/>
</dbReference>
<evidence type="ECO:0000313" key="2">
    <source>
        <dbReference type="EMBL" id="CEG22435.1"/>
    </source>
</evidence>
<dbReference type="PANTHER" id="PTHR13832:SF860">
    <property type="entry name" value="PROTEIN PHOSPHATASE PHPP"/>
    <property type="match status" value="1"/>
</dbReference>
<evidence type="ECO:0000259" key="1">
    <source>
        <dbReference type="PROSITE" id="PS51746"/>
    </source>
</evidence>
<dbReference type="SMART" id="SM00331">
    <property type="entry name" value="PP2C_SIG"/>
    <property type="match status" value="1"/>
</dbReference>
<dbReference type="OrthoDB" id="9801841at2"/>
<dbReference type="EMBL" id="CCXS01000001">
    <property type="protein sequence ID" value="CEG22435.1"/>
    <property type="molecule type" value="Genomic_DNA"/>
</dbReference>
<dbReference type="RefSeq" id="WP_052651184.1">
    <property type="nucleotide sequence ID" value="NZ_CCXS01000001.1"/>
</dbReference>
<protein>
    <submittedName>
        <fullName evidence="2">Serine/threonine phosphatase stp</fullName>
    </submittedName>
</protein>
<dbReference type="CDD" id="cd00143">
    <property type="entry name" value="PP2Cc"/>
    <property type="match status" value="1"/>
</dbReference>